<keyword evidence="3" id="KW-1185">Reference proteome</keyword>
<feature type="domain" description="RNase H type-1" evidence="1">
    <location>
        <begin position="89"/>
        <end position="229"/>
    </location>
</feature>
<dbReference type="InterPro" id="IPR002156">
    <property type="entry name" value="RNaseH_domain"/>
</dbReference>
<evidence type="ECO:0000259" key="1">
    <source>
        <dbReference type="PROSITE" id="PS50879"/>
    </source>
</evidence>
<evidence type="ECO:0000313" key="2">
    <source>
        <dbReference type="EMBL" id="KAA1101191.1"/>
    </source>
</evidence>
<organism evidence="2 3">
    <name type="scientific">Puccinia graminis f. sp. tritici</name>
    <dbReference type="NCBI Taxonomy" id="56615"/>
    <lineage>
        <taxon>Eukaryota</taxon>
        <taxon>Fungi</taxon>
        <taxon>Dikarya</taxon>
        <taxon>Basidiomycota</taxon>
        <taxon>Pucciniomycotina</taxon>
        <taxon>Pucciniomycetes</taxon>
        <taxon>Pucciniales</taxon>
        <taxon>Pucciniaceae</taxon>
        <taxon>Puccinia</taxon>
    </lineage>
</organism>
<dbReference type="GO" id="GO:0003676">
    <property type="term" value="F:nucleic acid binding"/>
    <property type="evidence" value="ECO:0007669"/>
    <property type="project" value="InterPro"/>
</dbReference>
<dbReference type="AlphaFoldDB" id="A0A5B0PJ34"/>
<proteinExistence type="predicted"/>
<dbReference type="Gene3D" id="3.30.420.10">
    <property type="entry name" value="Ribonuclease H-like superfamily/Ribonuclease H"/>
    <property type="match status" value="1"/>
</dbReference>
<dbReference type="PROSITE" id="PS50879">
    <property type="entry name" value="RNASE_H_1"/>
    <property type="match status" value="1"/>
</dbReference>
<comment type="caution">
    <text evidence="2">The sequence shown here is derived from an EMBL/GenBank/DDBJ whole genome shotgun (WGS) entry which is preliminary data.</text>
</comment>
<sequence length="377" mass="41957">MRKFKALEDKATRTAKSTLNQFIWSRSPTQPIIKSGFSCFFRKITTIKTNDMPPTPTSTSGDSSIWTCQKVKTEAIESVKTLLSDHASQADVISIFSDGSFCPDKGGLGADFCPKLNSYSTLSLGNNSVISNHEAKAAWLIAVTKMASTLCRDWRIRRIVFFVDNKGVILRTMNPASPKRKPGQSLFNLIDESLSALPLTTEVFMAWCPGQRDILGNEVADELAREAVLHPTSSVFKIKSNLQKTSQMSLADLLTKCAKPSSLSFAAASISNQLCSGHCSLKSFLFWINRQLDPQCPFYPGRDTVSHLFNLCPHFKHIRSDLQKALQASKIRFKPNQLDRAMLIQKAYQPVANFLKLSSCFPSLDGPRLHQLKFTLP</sequence>
<evidence type="ECO:0000313" key="3">
    <source>
        <dbReference type="Proteomes" id="UP000324748"/>
    </source>
</evidence>
<name>A0A5B0PJ34_PUCGR</name>
<gene>
    <name evidence="2" type="ORF">PGT21_010596</name>
</gene>
<dbReference type="OrthoDB" id="3230070at2759"/>
<dbReference type="SUPFAM" id="SSF53098">
    <property type="entry name" value="Ribonuclease H-like"/>
    <property type="match status" value="1"/>
</dbReference>
<dbReference type="InterPro" id="IPR012337">
    <property type="entry name" value="RNaseH-like_sf"/>
</dbReference>
<dbReference type="Proteomes" id="UP000324748">
    <property type="component" value="Unassembled WGS sequence"/>
</dbReference>
<dbReference type="EMBL" id="VSWC01000053">
    <property type="protein sequence ID" value="KAA1101191.1"/>
    <property type="molecule type" value="Genomic_DNA"/>
</dbReference>
<accession>A0A5B0PJ34</accession>
<reference evidence="2 3" key="1">
    <citation type="submission" date="2019-05" db="EMBL/GenBank/DDBJ databases">
        <title>Emergence of the Ug99 lineage of the wheat stem rust pathogen through somatic hybridization.</title>
        <authorList>
            <person name="Li F."/>
            <person name="Upadhyaya N.M."/>
            <person name="Sperschneider J."/>
            <person name="Matny O."/>
            <person name="Nguyen-Phuc H."/>
            <person name="Mago R."/>
            <person name="Raley C."/>
            <person name="Miller M.E."/>
            <person name="Silverstein K.A.T."/>
            <person name="Henningsen E."/>
            <person name="Hirsch C.D."/>
            <person name="Visser B."/>
            <person name="Pretorius Z.A."/>
            <person name="Steffenson B.J."/>
            <person name="Schwessinger B."/>
            <person name="Dodds P.N."/>
            <person name="Figueroa M."/>
        </authorList>
    </citation>
    <scope>NUCLEOTIDE SEQUENCE [LARGE SCALE GENOMIC DNA]</scope>
    <source>
        <strain evidence="2">21-0</strain>
    </source>
</reference>
<dbReference type="GO" id="GO:0004523">
    <property type="term" value="F:RNA-DNA hybrid ribonuclease activity"/>
    <property type="evidence" value="ECO:0007669"/>
    <property type="project" value="InterPro"/>
</dbReference>
<protein>
    <recommendedName>
        <fullName evidence="1">RNase H type-1 domain-containing protein</fullName>
    </recommendedName>
</protein>
<dbReference type="InterPro" id="IPR036397">
    <property type="entry name" value="RNaseH_sf"/>
</dbReference>